<keyword evidence="1" id="KW-0812">Transmembrane</keyword>
<dbReference type="AlphaFoldDB" id="A0A081P1A7"/>
<keyword evidence="4" id="KW-1185">Reference proteome</keyword>
<dbReference type="InterPro" id="IPR009936">
    <property type="entry name" value="DUF1468"/>
</dbReference>
<evidence type="ECO:0000313" key="3">
    <source>
        <dbReference type="EMBL" id="KEQ24480.1"/>
    </source>
</evidence>
<dbReference type="OrthoDB" id="1683098at2"/>
<reference evidence="3 4" key="1">
    <citation type="submission" date="2014-06" db="EMBL/GenBank/DDBJ databases">
        <title>Draft genome sequence of Paenibacillus sp. MSt1.</title>
        <authorList>
            <person name="Aw Y.K."/>
            <person name="Ong K.S."/>
            <person name="Gan H.M."/>
            <person name="Lee S.M."/>
        </authorList>
    </citation>
    <scope>NUCLEOTIDE SEQUENCE [LARGE SCALE GENOMIC DNA]</scope>
    <source>
        <strain evidence="3 4">MSt1</strain>
    </source>
</reference>
<dbReference type="Pfam" id="PF07331">
    <property type="entry name" value="TctB"/>
    <property type="match status" value="1"/>
</dbReference>
<evidence type="ECO:0000259" key="2">
    <source>
        <dbReference type="Pfam" id="PF07331"/>
    </source>
</evidence>
<accession>A0A081P1A7</accession>
<dbReference type="EMBL" id="JNVM01000016">
    <property type="protein sequence ID" value="KEQ24480.1"/>
    <property type="molecule type" value="Genomic_DNA"/>
</dbReference>
<gene>
    <name evidence="3" type="ORF">ET33_09385</name>
</gene>
<feature type="transmembrane region" description="Helical" evidence="1">
    <location>
        <begin position="40"/>
        <end position="58"/>
    </location>
</feature>
<protein>
    <submittedName>
        <fullName evidence="3">Transporter</fullName>
    </submittedName>
</protein>
<name>A0A081P1A7_9BACL</name>
<dbReference type="Proteomes" id="UP000028123">
    <property type="component" value="Unassembled WGS sequence"/>
</dbReference>
<comment type="caution">
    <text evidence="3">The sequence shown here is derived from an EMBL/GenBank/DDBJ whole genome shotgun (WGS) entry which is preliminary data.</text>
</comment>
<feature type="transmembrane region" description="Helical" evidence="1">
    <location>
        <begin position="81"/>
        <end position="108"/>
    </location>
</feature>
<keyword evidence="1" id="KW-1133">Transmembrane helix</keyword>
<organism evidence="3 4">
    <name type="scientific">Paenibacillus tyrfis</name>
    <dbReference type="NCBI Taxonomy" id="1501230"/>
    <lineage>
        <taxon>Bacteria</taxon>
        <taxon>Bacillati</taxon>
        <taxon>Bacillota</taxon>
        <taxon>Bacilli</taxon>
        <taxon>Bacillales</taxon>
        <taxon>Paenibacillaceae</taxon>
        <taxon>Paenibacillus</taxon>
    </lineage>
</organism>
<evidence type="ECO:0000313" key="4">
    <source>
        <dbReference type="Proteomes" id="UP000028123"/>
    </source>
</evidence>
<sequence length="155" mass="17059">MSKAFDRTLSIVFLAVGTAFAYGSLSISSSAYGSHVGPNIFPLGLGILLMLISLRLFYETLKYPAASKGDGHGKKLDYKRFLVILASMIGYIMLLEEIGYVISTFIFLMIGFQTMERGKWLYSVIISAGFSIGVYYVYVELLQGTLPGLPSWLGL</sequence>
<evidence type="ECO:0000256" key="1">
    <source>
        <dbReference type="SAM" id="Phobius"/>
    </source>
</evidence>
<dbReference type="RefSeq" id="WP_036685771.1">
    <property type="nucleotide sequence ID" value="NZ_JNVM01000016.1"/>
</dbReference>
<feature type="domain" description="DUF1468" evidence="2">
    <location>
        <begin position="9"/>
        <end position="147"/>
    </location>
</feature>
<proteinExistence type="predicted"/>
<keyword evidence="1" id="KW-0472">Membrane</keyword>
<dbReference type="eggNOG" id="ENOG5032SKA">
    <property type="taxonomic scope" value="Bacteria"/>
</dbReference>
<feature type="transmembrane region" description="Helical" evidence="1">
    <location>
        <begin position="120"/>
        <end position="139"/>
    </location>
</feature>